<dbReference type="GO" id="GO:0005737">
    <property type="term" value="C:cytoplasm"/>
    <property type="evidence" value="ECO:0007669"/>
    <property type="project" value="UniProtKB-SubCell"/>
</dbReference>
<evidence type="ECO:0000313" key="13">
    <source>
        <dbReference type="EMBL" id="BBA33526.1"/>
    </source>
</evidence>
<comment type="subunit">
    <text evidence="11">Homodimer.</text>
</comment>
<feature type="domain" description="Phosphoribosyltransferase" evidence="12">
    <location>
        <begin position="43"/>
        <end position="159"/>
    </location>
</feature>
<dbReference type="CDD" id="cd06223">
    <property type="entry name" value="PRTases_typeI"/>
    <property type="match status" value="1"/>
</dbReference>
<organism evidence="13 14">
    <name type="scientific">Methylocaldum marinum</name>
    <dbReference type="NCBI Taxonomy" id="1432792"/>
    <lineage>
        <taxon>Bacteria</taxon>
        <taxon>Pseudomonadati</taxon>
        <taxon>Pseudomonadota</taxon>
        <taxon>Gammaproteobacteria</taxon>
        <taxon>Methylococcales</taxon>
        <taxon>Methylococcaceae</taxon>
        <taxon>Methylocaldum</taxon>
    </lineage>
</organism>
<comment type="function">
    <text evidence="2 11">Catalyzes a salvage reaction resulting in the formation of AMP, that is energically less costly than de novo synthesis.</text>
</comment>
<dbReference type="InterPro" id="IPR000836">
    <property type="entry name" value="PRTase_dom"/>
</dbReference>
<keyword evidence="9 11" id="KW-0808">Transferase</keyword>
<dbReference type="Proteomes" id="UP000266313">
    <property type="component" value="Chromosome"/>
</dbReference>
<dbReference type="NCBIfam" id="NF002636">
    <property type="entry name" value="PRK02304.1-5"/>
    <property type="match status" value="1"/>
</dbReference>
<evidence type="ECO:0000256" key="8">
    <source>
        <dbReference type="ARBA" id="ARBA00022676"/>
    </source>
</evidence>
<dbReference type="NCBIfam" id="TIGR01090">
    <property type="entry name" value="apt"/>
    <property type="match status" value="1"/>
</dbReference>
<gene>
    <name evidence="11" type="primary">apt</name>
    <name evidence="13" type="ORF">sS8_1568</name>
</gene>
<dbReference type="FunFam" id="3.40.50.2020:FF:000021">
    <property type="entry name" value="Adenine phosphoribosyltransferase"/>
    <property type="match status" value="1"/>
</dbReference>
<comment type="catalytic activity">
    <reaction evidence="1 11">
        <text>AMP + diphosphate = 5-phospho-alpha-D-ribose 1-diphosphate + adenine</text>
        <dbReference type="Rhea" id="RHEA:16609"/>
        <dbReference type="ChEBI" id="CHEBI:16708"/>
        <dbReference type="ChEBI" id="CHEBI:33019"/>
        <dbReference type="ChEBI" id="CHEBI:58017"/>
        <dbReference type="ChEBI" id="CHEBI:456215"/>
        <dbReference type="EC" id="2.4.2.7"/>
    </reaction>
</comment>
<keyword evidence="14" id="KW-1185">Reference proteome</keyword>
<keyword evidence="10 11" id="KW-0660">Purine salvage</keyword>
<dbReference type="RefSeq" id="WP_119629121.1">
    <property type="nucleotide sequence ID" value="NZ_AP017928.1"/>
</dbReference>
<evidence type="ECO:0000256" key="2">
    <source>
        <dbReference type="ARBA" id="ARBA00003968"/>
    </source>
</evidence>
<dbReference type="SUPFAM" id="SSF53271">
    <property type="entry name" value="PRTase-like"/>
    <property type="match status" value="1"/>
</dbReference>
<dbReference type="EC" id="2.4.2.7" evidence="6 11"/>
<dbReference type="NCBIfam" id="NF002634">
    <property type="entry name" value="PRK02304.1-3"/>
    <property type="match status" value="1"/>
</dbReference>
<dbReference type="GO" id="GO:0016208">
    <property type="term" value="F:AMP binding"/>
    <property type="evidence" value="ECO:0007669"/>
    <property type="project" value="TreeGrafter"/>
</dbReference>
<dbReference type="InterPro" id="IPR005764">
    <property type="entry name" value="Ade_phspho_trans"/>
</dbReference>
<dbReference type="GO" id="GO:0003999">
    <property type="term" value="F:adenine phosphoribosyltransferase activity"/>
    <property type="evidence" value="ECO:0007669"/>
    <property type="project" value="UniProtKB-UniRule"/>
</dbReference>
<dbReference type="PANTHER" id="PTHR32315">
    <property type="entry name" value="ADENINE PHOSPHORIBOSYLTRANSFERASE"/>
    <property type="match status" value="1"/>
</dbReference>
<evidence type="ECO:0000256" key="9">
    <source>
        <dbReference type="ARBA" id="ARBA00022679"/>
    </source>
</evidence>
<name>A0A250KPR2_9GAMM</name>
<keyword evidence="8 11" id="KW-0328">Glycosyltransferase</keyword>
<dbReference type="OrthoDB" id="9803963at2"/>
<dbReference type="GO" id="GO:0006168">
    <property type="term" value="P:adenine salvage"/>
    <property type="evidence" value="ECO:0007669"/>
    <property type="project" value="InterPro"/>
</dbReference>
<dbReference type="HAMAP" id="MF_00004">
    <property type="entry name" value="Aden_phosphoribosyltr"/>
    <property type="match status" value="1"/>
</dbReference>
<evidence type="ECO:0000256" key="6">
    <source>
        <dbReference type="ARBA" id="ARBA00011893"/>
    </source>
</evidence>
<evidence type="ECO:0000256" key="5">
    <source>
        <dbReference type="ARBA" id="ARBA00008391"/>
    </source>
</evidence>
<dbReference type="AlphaFoldDB" id="A0A250KPR2"/>
<keyword evidence="7 11" id="KW-0963">Cytoplasm</keyword>
<evidence type="ECO:0000256" key="3">
    <source>
        <dbReference type="ARBA" id="ARBA00004496"/>
    </source>
</evidence>
<dbReference type="KEGG" id="mmai:sS8_1568"/>
<dbReference type="InterPro" id="IPR050054">
    <property type="entry name" value="UPRTase/APRTase"/>
</dbReference>
<protein>
    <recommendedName>
        <fullName evidence="6 11">Adenine phosphoribosyltransferase</fullName>
        <shortName evidence="11">APRT</shortName>
        <ecNumber evidence="6 11">2.4.2.7</ecNumber>
    </recommendedName>
</protein>
<comment type="pathway">
    <text evidence="4 11">Purine metabolism; AMP biosynthesis via salvage pathway; AMP from adenine: step 1/1.</text>
</comment>
<evidence type="ECO:0000256" key="4">
    <source>
        <dbReference type="ARBA" id="ARBA00004659"/>
    </source>
</evidence>
<proteinExistence type="inferred from homology"/>
<evidence type="ECO:0000313" key="14">
    <source>
        <dbReference type="Proteomes" id="UP000266313"/>
    </source>
</evidence>
<dbReference type="PANTHER" id="PTHR32315:SF3">
    <property type="entry name" value="ADENINE PHOSPHORIBOSYLTRANSFERASE"/>
    <property type="match status" value="1"/>
</dbReference>
<dbReference type="GO" id="GO:0006166">
    <property type="term" value="P:purine ribonucleoside salvage"/>
    <property type="evidence" value="ECO:0007669"/>
    <property type="project" value="UniProtKB-UniRule"/>
</dbReference>
<evidence type="ECO:0000256" key="1">
    <source>
        <dbReference type="ARBA" id="ARBA00000868"/>
    </source>
</evidence>
<accession>A0A250KPR2</accession>
<dbReference type="UniPathway" id="UPA00588">
    <property type="reaction ID" value="UER00646"/>
</dbReference>
<evidence type="ECO:0000259" key="12">
    <source>
        <dbReference type="Pfam" id="PF00156"/>
    </source>
</evidence>
<evidence type="ECO:0000256" key="10">
    <source>
        <dbReference type="ARBA" id="ARBA00022726"/>
    </source>
</evidence>
<comment type="similarity">
    <text evidence="5 11">Belongs to the purine/pyrimidine phosphoribosyltransferase family.</text>
</comment>
<dbReference type="EMBL" id="AP017928">
    <property type="protein sequence ID" value="BBA33526.1"/>
    <property type="molecule type" value="Genomic_DNA"/>
</dbReference>
<evidence type="ECO:0000256" key="11">
    <source>
        <dbReference type="HAMAP-Rule" id="MF_00004"/>
    </source>
</evidence>
<dbReference type="GO" id="GO:0002055">
    <property type="term" value="F:adenine binding"/>
    <property type="evidence" value="ECO:0007669"/>
    <property type="project" value="TreeGrafter"/>
</dbReference>
<dbReference type="Pfam" id="PF00156">
    <property type="entry name" value="Pribosyltran"/>
    <property type="match status" value="1"/>
</dbReference>
<comment type="subcellular location">
    <subcellularLocation>
        <location evidence="3 11">Cytoplasm</location>
    </subcellularLocation>
</comment>
<dbReference type="InterPro" id="IPR029057">
    <property type="entry name" value="PRTase-like"/>
</dbReference>
<sequence length="171" mass="18775">MEKLRAAIRDIPDFPRPGILFKDITPLVKNPVTLRLAVHHLLHPYLDREVTAVAGMEARGFIFGSLVAWELGVGFIPLRKPGKLPYDVQTINYDLEYGSAALEVHIDALGSGDKVLLVDDLLATGGTAKASCELVEALGAEIVACAFVVELDELKGREKLERYSVHSLLHY</sequence>
<dbReference type="Gene3D" id="3.40.50.2020">
    <property type="match status" value="1"/>
</dbReference>
<reference evidence="13 14" key="1">
    <citation type="submission" date="2016-12" db="EMBL/GenBank/DDBJ databases">
        <title>Genome sequencing of Methylocaldum marinum.</title>
        <authorList>
            <person name="Takeuchi M."/>
            <person name="Kamagata Y."/>
            <person name="Hiraoka S."/>
            <person name="Oshima K."/>
            <person name="Hattori M."/>
            <person name="Iwasaki W."/>
        </authorList>
    </citation>
    <scope>NUCLEOTIDE SEQUENCE [LARGE SCALE GENOMIC DNA]</scope>
    <source>
        <strain evidence="13 14">S8</strain>
    </source>
</reference>
<evidence type="ECO:0000256" key="7">
    <source>
        <dbReference type="ARBA" id="ARBA00022490"/>
    </source>
</evidence>
<dbReference type="GO" id="GO:0044209">
    <property type="term" value="P:AMP salvage"/>
    <property type="evidence" value="ECO:0007669"/>
    <property type="project" value="UniProtKB-UniRule"/>
</dbReference>